<dbReference type="OrthoDB" id="3427at2759"/>
<evidence type="ECO:0000256" key="7">
    <source>
        <dbReference type="ARBA" id="ARBA00023136"/>
    </source>
</evidence>
<evidence type="ECO:0000259" key="10">
    <source>
        <dbReference type="PROSITE" id="PS50866"/>
    </source>
</evidence>
<sequence>MEKRLLSLVLVLSILHSSCGRFLLIREKEQKCITQTRLDVDTDVIVEYKVEYFSSGGLISLSPGIGMDVVVRDSNGTVILSRTYSSEASFRFTTYRPGDYQICMNTNGSAAGALLNLYVDIKTDERTKYYERNLSAEYLENMQVIVRIPNELDGLYSEMIFVGIALVVVSIFFMIVAYRILFGKNYLYLAYCKALSEEELARFRTPEAYRALMSILGPKGEGLTTSAISKWVSQLQDPESTNEKEQLRISEKIQSRVEEFAEKFLKKPALAVPENPKGSYYAANVQLTNLLVHNEIAGHLKGDTFLLVCDCKDCKANDPNEVDTEA</sequence>
<evidence type="ECO:0000256" key="5">
    <source>
        <dbReference type="ARBA" id="ARBA00022729"/>
    </source>
</evidence>
<proteinExistence type="inferred from homology"/>
<organism evidence="11">
    <name type="scientific">Drosophila rhopaloa</name>
    <name type="common">Fruit fly</name>
    <dbReference type="NCBI Taxonomy" id="1041015"/>
    <lineage>
        <taxon>Eukaryota</taxon>
        <taxon>Metazoa</taxon>
        <taxon>Ecdysozoa</taxon>
        <taxon>Arthropoda</taxon>
        <taxon>Hexapoda</taxon>
        <taxon>Insecta</taxon>
        <taxon>Pterygota</taxon>
        <taxon>Neoptera</taxon>
        <taxon>Endopterygota</taxon>
        <taxon>Diptera</taxon>
        <taxon>Brachycera</taxon>
        <taxon>Muscomorpha</taxon>
        <taxon>Ephydroidea</taxon>
        <taxon>Drosophilidae</taxon>
        <taxon>Drosophila</taxon>
        <taxon>Sophophora</taxon>
    </lineage>
</organism>
<evidence type="ECO:0000256" key="9">
    <source>
        <dbReference type="SAM" id="SignalP"/>
    </source>
</evidence>
<dbReference type="GO" id="GO:0016020">
    <property type="term" value="C:membrane"/>
    <property type="evidence" value="ECO:0007669"/>
    <property type="project" value="UniProtKB-SubCell"/>
</dbReference>
<keyword evidence="7 8" id="KW-0472">Membrane</keyword>
<feature type="domain" description="GOLD" evidence="10">
    <location>
        <begin position="30"/>
        <end position="123"/>
    </location>
</feature>
<keyword evidence="5 9" id="KW-0732">Signal</keyword>
<name>A0A6P4F1U9_DRORH</name>
<dbReference type="RefSeq" id="XP_016979306.2">
    <property type="nucleotide sequence ID" value="XM_017123817.2"/>
</dbReference>
<dbReference type="OMA" id="DHRICLQ"/>
<dbReference type="RefSeq" id="XP_016979306.1">
    <property type="nucleotide sequence ID" value="XM_017123817.1"/>
</dbReference>
<evidence type="ECO:0000256" key="1">
    <source>
        <dbReference type="ARBA" id="ARBA00004479"/>
    </source>
</evidence>
<dbReference type="PROSITE" id="PS50866">
    <property type="entry name" value="GOLD"/>
    <property type="match status" value="1"/>
</dbReference>
<gene>
    <name evidence="11" type="primary">LOC108044717</name>
</gene>
<comment type="similarity">
    <text evidence="2">Belongs to the EMP24/GP25L family.</text>
</comment>
<dbReference type="GeneID" id="108044717"/>
<feature type="signal peptide" evidence="9">
    <location>
        <begin position="1"/>
        <end position="20"/>
    </location>
</feature>
<accession>A0A6P4F1U9</accession>
<dbReference type="AlphaFoldDB" id="A0A6P4F1U9"/>
<evidence type="ECO:0000256" key="3">
    <source>
        <dbReference type="ARBA" id="ARBA00022473"/>
    </source>
</evidence>
<dbReference type="InterPro" id="IPR009038">
    <property type="entry name" value="GOLD_dom"/>
</dbReference>
<comment type="subcellular location">
    <subcellularLocation>
        <location evidence="1">Membrane</location>
        <topology evidence="1">Single-pass type I membrane protein</topology>
    </subcellularLocation>
</comment>
<dbReference type="InterPro" id="IPR015720">
    <property type="entry name" value="Emp24-like"/>
</dbReference>
<evidence type="ECO:0000256" key="2">
    <source>
        <dbReference type="ARBA" id="ARBA00007104"/>
    </source>
</evidence>
<feature type="transmembrane region" description="Helical" evidence="8">
    <location>
        <begin position="159"/>
        <end position="181"/>
    </location>
</feature>
<keyword evidence="4 8" id="KW-0812">Transmembrane</keyword>
<evidence type="ECO:0000256" key="6">
    <source>
        <dbReference type="ARBA" id="ARBA00022989"/>
    </source>
</evidence>
<reference evidence="11" key="1">
    <citation type="submission" date="2025-08" db="UniProtKB">
        <authorList>
            <consortium name="RefSeq"/>
        </authorList>
    </citation>
    <scope>IDENTIFICATION</scope>
</reference>
<dbReference type="PANTHER" id="PTHR22811">
    <property type="entry name" value="TRANSMEMBRANE EMP24 DOMAIN-CONTAINING PROTEIN"/>
    <property type="match status" value="1"/>
</dbReference>
<evidence type="ECO:0000256" key="4">
    <source>
        <dbReference type="ARBA" id="ARBA00022692"/>
    </source>
</evidence>
<keyword evidence="3" id="KW-0217">Developmental protein</keyword>
<evidence type="ECO:0000256" key="8">
    <source>
        <dbReference type="SAM" id="Phobius"/>
    </source>
</evidence>
<dbReference type="Pfam" id="PF01105">
    <property type="entry name" value="EMP24_GP25L"/>
    <property type="match status" value="1"/>
</dbReference>
<feature type="chain" id="PRO_5028425020" evidence="9">
    <location>
        <begin position="21"/>
        <end position="326"/>
    </location>
</feature>
<protein>
    <submittedName>
        <fullName evidence="11">Uncharacterized protein LOC108044717</fullName>
    </submittedName>
</protein>
<keyword evidence="6 8" id="KW-1133">Transmembrane helix</keyword>
<evidence type="ECO:0000313" key="11">
    <source>
        <dbReference type="RefSeq" id="XP_016979306.1"/>
    </source>
</evidence>